<gene>
    <name evidence="2" type="ORF">J2X06_000294</name>
</gene>
<reference evidence="2 3" key="1">
    <citation type="submission" date="2023-07" db="EMBL/GenBank/DDBJ databases">
        <title>Sorghum-associated microbial communities from plants grown in Nebraska, USA.</title>
        <authorList>
            <person name="Schachtman D."/>
        </authorList>
    </citation>
    <scope>NUCLEOTIDE SEQUENCE [LARGE SCALE GENOMIC DNA]</scope>
    <source>
        <strain evidence="2 3">BE198</strain>
    </source>
</reference>
<comment type="caution">
    <text evidence="2">The sequence shown here is derived from an EMBL/GenBank/DDBJ whole genome shotgun (WGS) entry which is preliminary data.</text>
</comment>
<dbReference type="Pfam" id="PF03572">
    <property type="entry name" value="Peptidase_S41"/>
    <property type="match status" value="1"/>
</dbReference>
<sequence>MVFAKALWLSMLGAGLLGSQPSLETQATADPVLSKAIAFAKEKAFKAPSVDWPAVEAEATAKWLAAPGEDGRTAAIRHVLGALKDGHSSYRPPDTYKSDPGAMRHSPAEPIARADVAEGRFGRLVINGWSGDSSQVPAATALVRNELRKAMSIGSCGLIVDVATNSGGNMWPMMGGLAPLYEEGTLETFEGRDGTIIVNVRNGLLRKNDHVYPLVEALPKLDAKPKFVAIIIGRKTASSGEILALGFKHQANARSFGRATAGATTANSSIRLPNGGLLAITSSRIRDRAGAVQHGPLVPDELSEQPLHAAQDWLAERCE</sequence>
<organism evidence="2 3">
    <name type="scientific">Lysobacter niastensis</name>
    <dbReference type="NCBI Taxonomy" id="380629"/>
    <lineage>
        <taxon>Bacteria</taxon>
        <taxon>Pseudomonadati</taxon>
        <taxon>Pseudomonadota</taxon>
        <taxon>Gammaproteobacteria</taxon>
        <taxon>Lysobacterales</taxon>
        <taxon>Lysobacteraceae</taxon>
        <taxon>Lysobacter</taxon>
    </lineage>
</organism>
<dbReference type="Gene3D" id="3.90.226.10">
    <property type="entry name" value="2-enoyl-CoA Hydratase, Chain A, domain 1"/>
    <property type="match status" value="1"/>
</dbReference>
<accession>A0ABU1W6X8</accession>
<dbReference type="InterPro" id="IPR029045">
    <property type="entry name" value="ClpP/crotonase-like_dom_sf"/>
</dbReference>
<feature type="domain" description="Tail specific protease" evidence="1">
    <location>
        <begin position="125"/>
        <end position="294"/>
    </location>
</feature>
<evidence type="ECO:0000313" key="3">
    <source>
        <dbReference type="Proteomes" id="UP001251524"/>
    </source>
</evidence>
<dbReference type="GO" id="GO:0008233">
    <property type="term" value="F:peptidase activity"/>
    <property type="evidence" value="ECO:0007669"/>
    <property type="project" value="UniProtKB-KW"/>
</dbReference>
<name>A0ABU1W6X8_9GAMM</name>
<keyword evidence="3" id="KW-1185">Reference proteome</keyword>
<keyword evidence="2" id="KW-0645">Protease</keyword>
<dbReference type="Proteomes" id="UP001251524">
    <property type="component" value="Unassembled WGS sequence"/>
</dbReference>
<dbReference type="GO" id="GO:0006508">
    <property type="term" value="P:proteolysis"/>
    <property type="evidence" value="ECO:0007669"/>
    <property type="project" value="UniProtKB-KW"/>
</dbReference>
<dbReference type="EMBL" id="JAVDVY010000001">
    <property type="protein sequence ID" value="MDR7133110.1"/>
    <property type="molecule type" value="Genomic_DNA"/>
</dbReference>
<keyword evidence="2" id="KW-0378">Hydrolase</keyword>
<dbReference type="InterPro" id="IPR005151">
    <property type="entry name" value="Tail-specific_protease"/>
</dbReference>
<dbReference type="RefSeq" id="WP_310057321.1">
    <property type="nucleotide sequence ID" value="NZ_JAVDVY010000001.1"/>
</dbReference>
<evidence type="ECO:0000313" key="2">
    <source>
        <dbReference type="EMBL" id="MDR7133110.1"/>
    </source>
</evidence>
<proteinExistence type="predicted"/>
<evidence type="ECO:0000259" key="1">
    <source>
        <dbReference type="Pfam" id="PF03572"/>
    </source>
</evidence>
<protein>
    <submittedName>
        <fullName evidence="2">C-terminal processing protease CtpA/Prc</fullName>
    </submittedName>
</protein>
<dbReference type="SUPFAM" id="SSF52096">
    <property type="entry name" value="ClpP/crotonase"/>
    <property type="match status" value="1"/>
</dbReference>